<protein>
    <submittedName>
        <fullName evidence="1">Uncharacterized protein</fullName>
    </submittedName>
</protein>
<dbReference type="OrthoDB" id="5289117at2"/>
<dbReference type="Proteomes" id="UP000075391">
    <property type="component" value="Unassembled WGS sequence"/>
</dbReference>
<comment type="caution">
    <text evidence="1">The sequence shown here is derived from an EMBL/GenBank/DDBJ whole genome shotgun (WGS) entry which is preliminary data.</text>
</comment>
<name>A0A150WH37_BDEBC</name>
<proteinExistence type="predicted"/>
<gene>
    <name evidence="1" type="ORF">AZI85_07185</name>
</gene>
<evidence type="ECO:0000313" key="1">
    <source>
        <dbReference type="EMBL" id="KYG62253.1"/>
    </source>
</evidence>
<evidence type="ECO:0000313" key="2">
    <source>
        <dbReference type="Proteomes" id="UP000075391"/>
    </source>
</evidence>
<dbReference type="AlphaFoldDB" id="A0A150WH37"/>
<reference evidence="1 2" key="1">
    <citation type="submission" date="2016-03" db="EMBL/GenBank/DDBJ databases">
        <authorList>
            <person name="Ploux O."/>
        </authorList>
    </citation>
    <scope>NUCLEOTIDE SEQUENCE [LARGE SCALE GENOMIC DNA]</scope>
    <source>
        <strain evidence="1 2">BER2</strain>
    </source>
</reference>
<sequence>MLQVPRAFSVPLGTIPTIEEQNLQMLFSFRSDLWTSPYTYKDSPVRIFDTDIRIPLYKSETWSASANVFSESLSLGRTQFTLGEQEVFIANSLQNQGAGFGARREFSNGGRLGFFASYATASDVPWGEPRNDYFDGTIAYQTAPAEDYHWIFAINQSDNRGIHDGKPFPYFGVIYNLSENVRTTVGFPFFRIEWGADVNWLHSFGITPFGINYWARKFLQDEFVFDGRVGLTVRSYMYDSRADDEDRLYYQEIFAEAAFKKFVTAKTGVTFALGAAVDRRLYESERIYHPNSNVTQIDNDFYGRLGVEFKL</sequence>
<organism evidence="1 2">
    <name type="scientific">Bdellovibrio bacteriovorus</name>
    <dbReference type="NCBI Taxonomy" id="959"/>
    <lineage>
        <taxon>Bacteria</taxon>
        <taxon>Pseudomonadati</taxon>
        <taxon>Bdellovibrionota</taxon>
        <taxon>Bdellovibrionia</taxon>
        <taxon>Bdellovibrionales</taxon>
        <taxon>Pseudobdellovibrionaceae</taxon>
        <taxon>Bdellovibrio</taxon>
    </lineage>
</organism>
<accession>A0A150WH37</accession>
<dbReference type="EMBL" id="LUKF01000016">
    <property type="protein sequence ID" value="KYG62253.1"/>
    <property type="molecule type" value="Genomic_DNA"/>
</dbReference>